<keyword evidence="1" id="KW-1071">Ligand-gated ion channel</keyword>
<keyword evidence="6" id="KW-1185">Reference proteome</keyword>
<keyword evidence="2" id="KW-0407">Ion channel</keyword>
<evidence type="ECO:0000256" key="1">
    <source>
        <dbReference type="ARBA" id="ARBA00023286"/>
    </source>
</evidence>
<reference evidence="5 6" key="1">
    <citation type="submission" date="2019-06" db="EMBL/GenBank/DDBJ databases">
        <title>A chromosomal-level reference genome of Carpinus fangiana (Coryloideae, Betulaceae).</title>
        <authorList>
            <person name="Yang X."/>
            <person name="Wang Z."/>
            <person name="Zhang L."/>
            <person name="Hao G."/>
            <person name="Liu J."/>
            <person name="Yang Y."/>
        </authorList>
    </citation>
    <scope>NUCLEOTIDE SEQUENCE [LARGE SCALE GENOMIC DNA]</scope>
    <source>
        <strain evidence="5">Cfa_2016G</strain>
        <tissue evidence="5">Leaf</tissue>
    </source>
</reference>
<dbReference type="OrthoDB" id="1166637at2759"/>
<feature type="region of interest" description="Disordered" evidence="3">
    <location>
        <begin position="232"/>
        <end position="264"/>
    </location>
</feature>
<dbReference type="PROSITE" id="PS50042">
    <property type="entry name" value="CNMP_BINDING_3"/>
    <property type="match status" value="1"/>
</dbReference>
<dbReference type="Proteomes" id="UP000327013">
    <property type="component" value="Unassembled WGS sequence"/>
</dbReference>
<feature type="domain" description="Cyclic nucleotide-binding" evidence="4">
    <location>
        <begin position="104"/>
        <end position="209"/>
    </location>
</feature>
<gene>
    <name evidence="5" type="ORF">FH972_027164</name>
</gene>
<dbReference type="SUPFAM" id="SSF51206">
    <property type="entry name" value="cAMP-binding domain-like"/>
    <property type="match status" value="1"/>
</dbReference>
<dbReference type="EMBL" id="VIBQ01000648">
    <property type="protein sequence ID" value="KAC2202191.1"/>
    <property type="molecule type" value="Genomic_DNA"/>
</dbReference>
<evidence type="ECO:0000256" key="2">
    <source>
        <dbReference type="ARBA" id="ARBA00023303"/>
    </source>
</evidence>
<dbReference type="PANTHER" id="PTHR45651">
    <property type="entry name" value="CYCLIC NUCLEOTIDE-GATED ION CHANNEL 15-RELATED-RELATED"/>
    <property type="match status" value="1"/>
</dbReference>
<evidence type="ECO:0000256" key="3">
    <source>
        <dbReference type="SAM" id="MobiDB-lite"/>
    </source>
</evidence>
<dbReference type="PANTHER" id="PTHR45651:SF68">
    <property type="entry name" value="ION TRANSPORT DOMAIN-CONTAINING PROTEIN"/>
    <property type="match status" value="1"/>
</dbReference>
<feature type="compositionally biased region" description="Polar residues" evidence="3">
    <location>
        <begin position="243"/>
        <end position="255"/>
    </location>
</feature>
<dbReference type="GO" id="GO:0016020">
    <property type="term" value="C:membrane"/>
    <property type="evidence" value="ECO:0007669"/>
    <property type="project" value="UniProtKB-SubCell"/>
</dbReference>
<dbReference type="InterPro" id="IPR014710">
    <property type="entry name" value="RmlC-like_jellyroll"/>
</dbReference>
<evidence type="ECO:0000313" key="5">
    <source>
        <dbReference type="EMBL" id="KAC2202191.1"/>
    </source>
</evidence>
<dbReference type="AlphaFoldDB" id="A0A5N6L687"/>
<keyword evidence="1" id="KW-0406">Ion transport</keyword>
<protein>
    <recommendedName>
        <fullName evidence="4">Cyclic nucleotide-binding domain-containing protein</fullName>
    </recommendedName>
</protein>
<dbReference type="Gene3D" id="1.10.287.630">
    <property type="entry name" value="Helix hairpin bin"/>
    <property type="match status" value="1"/>
</dbReference>
<dbReference type="InterPro" id="IPR000595">
    <property type="entry name" value="cNMP-bd_dom"/>
</dbReference>
<dbReference type="InterPro" id="IPR018490">
    <property type="entry name" value="cNMP-bd_dom_sf"/>
</dbReference>
<organism evidence="5 6">
    <name type="scientific">Carpinus fangiana</name>
    <dbReference type="NCBI Taxonomy" id="176857"/>
    <lineage>
        <taxon>Eukaryota</taxon>
        <taxon>Viridiplantae</taxon>
        <taxon>Streptophyta</taxon>
        <taxon>Embryophyta</taxon>
        <taxon>Tracheophyta</taxon>
        <taxon>Spermatophyta</taxon>
        <taxon>Magnoliopsida</taxon>
        <taxon>eudicotyledons</taxon>
        <taxon>Gunneridae</taxon>
        <taxon>Pentapetalae</taxon>
        <taxon>rosids</taxon>
        <taxon>fabids</taxon>
        <taxon>Fagales</taxon>
        <taxon>Betulaceae</taxon>
        <taxon>Carpinus</taxon>
    </lineage>
</organism>
<evidence type="ECO:0000313" key="6">
    <source>
        <dbReference type="Proteomes" id="UP000327013"/>
    </source>
</evidence>
<evidence type="ECO:0000259" key="4">
    <source>
        <dbReference type="PROSITE" id="PS50042"/>
    </source>
</evidence>
<name>A0A5N6L687_9ROSI</name>
<sequence length="264" mass="30106">MTTEKAANKAKRLEEIEGEMRLIKPEVKLWMTRNNLPPNMEERIISCIRQRLEENKDFDMDKLISHLSKDLVTKIKHHVCLPLLRKAVQNLENQGDQNLLAEWIYKSLEPKYYNDDSEIIQEGKPVTAMVFTTQGNVCCFKKSNGENGDDDDLQSTTNKFELYGEELLEWSFNHSPSHKKQLPISTKTVKTLSKVELFALTANELKNLVPMQVPMHTRAAEATKVFVKGVFRPQGKENKNENSPKMSVQNGTSSLLEDGAPKSC</sequence>
<proteinExistence type="predicted"/>
<dbReference type="Gene3D" id="2.60.120.10">
    <property type="entry name" value="Jelly Rolls"/>
    <property type="match status" value="1"/>
</dbReference>
<keyword evidence="1" id="KW-0813">Transport</keyword>
<comment type="caution">
    <text evidence="5">The sequence shown here is derived from an EMBL/GenBank/DDBJ whole genome shotgun (WGS) entry which is preliminary data.</text>
</comment>
<accession>A0A5N6L687</accession>
<dbReference type="GO" id="GO:0034220">
    <property type="term" value="P:monoatomic ion transmembrane transport"/>
    <property type="evidence" value="ECO:0007669"/>
    <property type="project" value="UniProtKB-KW"/>
</dbReference>